<dbReference type="GeneID" id="5469549"/>
<accession>A6XMJ0</accession>
<keyword evidence="2" id="KW-1185">Reference proteome</keyword>
<dbReference type="InterPro" id="IPR025020">
    <property type="entry name" value="DUF3908"/>
</dbReference>
<dbReference type="KEGG" id="vg:5469549"/>
<name>A6XMJ0_9CAUD</name>
<reference evidence="1" key="1">
    <citation type="submission" date="2008-06" db="EMBL/GenBank/DDBJ databases">
        <title>A novel thermophilic bacteriophage bv1 isolated from a hot spring.</title>
        <authorList>
            <person name="Liu B."/>
            <person name="Zhang X."/>
        </authorList>
    </citation>
    <scope>NUCLEOTIDE SEQUENCE [LARGE SCALE GENOMIC DNA]</scope>
</reference>
<dbReference type="Proteomes" id="UP000002299">
    <property type="component" value="Segment"/>
</dbReference>
<sequence>MYAREWSRLIEKSPTNPFPAKRLSLIERRLLYFSDEYECRNLTEKRCRKIPPFAELSRRKGDEIMSELNYEQFGKWVKSESFRPDTGYKLRLAYFKINELLPTNEIREFYPKNIVNDKEDIELFAFLDSKLIVILPKEEETIFKVLYLKDISHVDLEIKKNVGFESWILKIYFTNNTVIELNSVEDSNEYWRYKYEDAIKRIYKSLLVEKSLV</sequence>
<organism evidence="1 2">
    <name type="scientific">Bacillus phage 1</name>
    <dbReference type="NCBI Taxonomy" id="2785079"/>
    <lineage>
        <taxon>Viruses</taxon>
        <taxon>Duplodnaviria</taxon>
        <taxon>Heunggongvirae</taxon>
        <taxon>Uroviricota</taxon>
        <taxon>Caudoviricetes</taxon>
        <taxon>Svunavirus</taxon>
        <taxon>Svunavirus sv1</taxon>
    </lineage>
</organism>
<evidence type="ECO:0000313" key="1">
    <source>
        <dbReference type="EMBL" id="ABJ09613.1"/>
    </source>
</evidence>
<protein>
    <submittedName>
        <fullName evidence="1">Uncharacterized protein</fullName>
    </submittedName>
</protein>
<dbReference type="RefSeq" id="YP_001425597.1">
    <property type="nucleotide sequence ID" value="NC_009737.2"/>
</dbReference>
<evidence type="ECO:0000313" key="2">
    <source>
        <dbReference type="Proteomes" id="UP000002299"/>
    </source>
</evidence>
<dbReference type="EMBL" id="DQ840344">
    <property type="protein sequence ID" value="ABJ09613.1"/>
    <property type="molecule type" value="Genomic_DNA"/>
</dbReference>
<proteinExistence type="predicted"/>
<dbReference type="Pfam" id="PF13048">
    <property type="entry name" value="DUF3908"/>
    <property type="match status" value="1"/>
</dbReference>